<dbReference type="InterPro" id="IPR050953">
    <property type="entry name" value="N4_N6_ade-DNA_methylase"/>
</dbReference>
<evidence type="ECO:0000259" key="5">
    <source>
        <dbReference type="Pfam" id="PF12950"/>
    </source>
</evidence>
<protein>
    <recommendedName>
        <fullName evidence="1">site-specific DNA-methyltransferase (adenine-specific)</fullName>
        <ecNumber evidence="1">2.1.1.72</ecNumber>
    </recommendedName>
</protein>
<dbReference type="AlphaFoldDB" id="A0A5J4S8P9"/>
<proteinExistence type="predicted"/>
<feature type="domain" description="TaqI-like C-terminal specificity" evidence="5">
    <location>
        <begin position="43"/>
        <end position="211"/>
    </location>
</feature>
<dbReference type="PANTHER" id="PTHR33841">
    <property type="entry name" value="DNA METHYLTRANSFERASE YEEA-RELATED"/>
    <property type="match status" value="1"/>
</dbReference>
<dbReference type="InterPro" id="IPR025931">
    <property type="entry name" value="TaqI_C"/>
</dbReference>
<accession>A0A5J4S8P9</accession>
<evidence type="ECO:0000256" key="1">
    <source>
        <dbReference type="ARBA" id="ARBA00011900"/>
    </source>
</evidence>
<evidence type="ECO:0000256" key="3">
    <source>
        <dbReference type="ARBA" id="ARBA00022679"/>
    </source>
</evidence>
<dbReference type="PANTHER" id="PTHR33841:SF1">
    <property type="entry name" value="DNA METHYLTRANSFERASE A"/>
    <property type="match status" value="1"/>
</dbReference>
<evidence type="ECO:0000256" key="4">
    <source>
        <dbReference type="ARBA" id="ARBA00047942"/>
    </source>
</evidence>
<dbReference type="Pfam" id="PF12950">
    <property type="entry name" value="TaqI_C"/>
    <property type="match status" value="1"/>
</dbReference>
<keyword evidence="2" id="KW-0489">Methyltransferase</keyword>
<gene>
    <name evidence="6" type="ORF">EZS27_009726</name>
</gene>
<sequence length="270" mass="32349">MKDWDINIYRGILTGYNEAFIIDGKTKDKLIEKSPKNAEIIRPILRGRDIKRYGYEFADLWLIYIPWHFPLHKDSFITGASAKAELEFQKEYPDIYNHLLKYKKQLSERNKAETGIRYEWYALQRWGANYMDDFYKQKIIYPNMTKFMPFLYDNQSYLTNQKCFIITGENIAFLTAFLNSSLFKYCFRNNFPELQGGTRELSKIFFDPLPVLKVNNHINSIFFYKISEIQTLRYANKNTKELEIEIDNMIFDLYQLHNNEKDEVGFIEIQ</sequence>
<name>A0A5J4S8P9_9ZZZZ</name>
<dbReference type="EC" id="2.1.1.72" evidence="1"/>
<comment type="catalytic activity">
    <reaction evidence="4">
        <text>a 2'-deoxyadenosine in DNA + S-adenosyl-L-methionine = an N(6)-methyl-2'-deoxyadenosine in DNA + S-adenosyl-L-homocysteine + H(+)</text>
        <dbReference type="Rhea" id="RHEA:15197"/>
        <dbReference type="Rhea" id="RHEA-COMP:12418"/>
        <dbReference type="Rhea" id="RHEA-COMP:12419"/>
        <dbReference type="ChEBI" id="CHEBI:15378"/>
        <dbReference type="ChEBI" id="CHEBI:57856"/>
        <dbReference type="ChEBI" id="CHEBI:59789"/>
        <dbReference type="ChEBI" id="CHEBI:90615"/>
        <dbReference type="ChEBI" id="CHEBI:90616"/>
        <dbReference type="EC" id="2.1.1.72"/>
    </reaction>
</comment>
<keyword evidence="3" id="KW-0808">Transferase</keyword>
<evidence type="ECO:0000313" key="6">
    <source>
        <dbReference type="EMBL" id="KAA6342516.1"/>
    </source>
</evidence>
<dbReference type="GO" id="GO:0032259">
    <property type="term" value="P:methylation"/>
    <property type="evidence" value="ECO:0007669"/>
    <property type="project" value="UniProtKB-KW"/>
</dbReference>
<evidence type="ECO:0000256" key="2">
    <source>
        <dbReference type="ARBA" id="ARBA00022603"/>
    </source>
</evidence>
<organism evidence="6">
    <name type="scientific">termite gut metagenome</name>
    <dbReference type="NCBI Taxonomy" id="433724"/>
    <lineage>
        <taxon>unclassified sequences</taxon>
        <taxon>metagenomes</taxon>
        <taxon>organismal metagenomes</taxon>
    </lineage>
</organism>
<reference evidence="6" key="1">
    <citation type="submission" date="2019-03" db="EMBL/GenBank/DDBJ databases">
        <title>Single cell metagenomics reveals metabolic interactions within the superorganism composed of flagellate Streblomastix strix and complex community of Bacteroidetes bacteria on its surface.</title>
        <authorList>
            <person name="Treitli S.C."/>
            <person name="Kolisko M."/>
            <person name="Husnik F."/>
            <person name="Keeling P."/>
            <person name="Hampl V."/>
        </authorList>
    </citation>
    <scope>NUCLEOTIDE SEQUENCE</scope>
    <source>
        <strain evidence="6">STM</strain>
    </source>
</reference>
<dbReference type="GO" id="GO:0009007">
    <property type="term" value="F:site-specific DNA-methyltransferase (adenine-specific) activity"/>
    <property type="evidence" value="ECO:0007669"/>
    <property type="project" value="UniProtKB-EC"/>
</dbReference>
<dbReference type="EMBL" id="SNRY01000320">
    <property type="protein sequence ID" value="KAA6342516.1"/>
    <property type="molecule type" value="Genomic_DNA"/>
</dbReference>
<comment type="caution">
    <text evidence="6">The sequence shown here is derived from an EMBL/GenBank/DDBJ whole genome shotgun (WGS) entry which is preliminary data.</text>
</comment>